<keyword evidence="3" id="KW-0547">Nucleotide-binding</keyword>
<comment type="similarity">
    <text evidence="1">Belongs to the class-I aminoacyl-tRNA synthetase family.</text>
</comment>
<dbReference type="PANTHER" id="PTHR42765:SF1">
    <property type="entry name" value="ISOLEUCINE--TRNA LIGASE, MITOCHONDRIAL"/>
    <property type="match status" value="1"/>
</dbReference>
<dbReference type="Pfam" id="PF00133">
    <property type="entry name" value="tRNA-synt_1"/>
    <property type="match status" value="1"/>
</dbReference>
<dbReference type="GeneID" id="106158585"/>
<dbReference type="GO" id="GO:0005524">
    <property type="term" value="F:ATP binding"/>
    <property type="evidence" value="ECO:0007669"/>
    <property type="project" value="UniProtKB-KW"/>
</dbReference>
<dbReference type="Gene3D" id="3.40.50.620">
    <property type="entry name" value="HUPs"/>
    <property type="match status" value="1"/>
</dbReference>
<evidence type="ECO:0000256" key="1">
    <source>
        <dbReference type="ARBA" id="ARBA00005594"/>
    </source>
</evidence>
<dbReference type="KEGG" id="lak:106158585"/>
<dbReference type="GO" id="GO:0006428">
    <property type="term" value="P:isoleucyl-tRNA aminoacylation"/>
    <property type="evidence" value="ECO:0007669"/>
    <property type="project" value="TreeGrafter"/>
</dbReference>
<evidence type="ECO:0000256" key="2">
    <source>
        <dbReference type="ARBA" id="ARBA00022598"/>
    </source>
</evidence>
<keyword evidence="5" id="KW-0648">Protein biosynthesis</keyword>
<dbReference type="InterPro" id="IPR050081">
    <property type="entry name" value="Ile-tRNA_ligase"/>
</dbReference>
<evidence type="ECO:0000256" key="4">
    <source>
        <dbReference type="ARBA" id="ARBA00022840"/>
    </source>
</evidence>
<keyword evidence="4" id="KW-0067">ATP-binding</keyword>
<dbReference type="GO" id="GO:0032543">
    <property type="term" value="P:mitochondrial translation"/>
    <property type="evidence" value="ECO:0007669"/>
    <property type="project" value="TreeGrafter"/>
</dbReference>
<dbReference type="Gene3D" id="3.90.740.10">
    <property type="entry name" value="Valyl/Leucyl/Isoleucyl-tRNA synthetase, editing domain"/>
    <property type="match status" value="1"/>
</dbReference>
<evidence type="ECO:0000256" key="6">
    <source>
        <dbReference type="ARBA" id="ARBA00023146"/>
    </source>
</evidence>
<dbReference type="RefSeq" id="XP_013390092.1">
    <property type="nucleotide sequence ID" value="XM_013534638.2"/>
</dbReference>
<dbReference type="STRING" id="7574.A0A1S3HVM4"/>
<keyword evidence="6" id="KW-0030">Aminoacyl-tRNA synthetase</keyword>
<protein>
    <submittedName>
        <fullName evidence="9">Isoleucine--tRNA ligase, mitochondrial-like</fullName>
    </submittedName>
</protein>
<dbReference type="InterPro" id="IPR002300">
    <property type="entry name" value="aa-tRNA-synth_Ia"/>
</dbReference>
<proteinExistence type="inferred from homology"/>
<evidence type="ECO:0000256" key="3">
    <source>
        <dbReference type="ARBA" id="ARBA00022741"/>
    </source>
</evidence>
<dbReference type="OrthoDB" id="10264412at2759"/>
<name>A0A1S3HVM4_LINAN</name>
<dbReference type="GO" id="GO:0002161">
    <property type="term" value="F:aminoacyl-tRNA deacylase activity"/>
    <property type="evidence" value="ECO:0007669"/>
    <property type="project" value="InterPro"/>
</dbReference>
<sequence>MADWSKGRYFTFDKDYEANQLTAFYDMFKKGYIYDDFMPVYWSPSSRTALAEAELEYHSDHKSTAIYLQLKVAHTSTALTTLLGSCPDNLFAVIWTTTPWTLPGNAAICYSPQLRWIEP</sequence>
<organism evidence="8 9">
    <name type="scientific">Lingula anatina</name>
    <name type="common">Brachiopod</name>
    <name type="synonym">Lingula unguis</name>
    <dbReference type="NCBI Taxonomy" id="7574"/>
    <lineage>
        <taxon>Eukaryota</taxon>
        <taxon>Metazoa</taxon>
        <taxon>Spiralia</taxon>
        <taxon>Lophotrochozoa</taxon>
        <taxon>Brachiopoda</taxon>
        <taxon>Linguliformea</taxon>
        <taxon>Lingulata</taxon>
        <taxon>Lingulida</taxon>
        <taxon>Linguloidea</taxon>
        <taxon>Lingulidae</taxon>
        <taxon>Lingula</taxon>
    </lineage>
</organism>
<evidence type="ECO:0000313" key="9">
    <source>
        <dbReference type="RefSeq" id="XP_013390092.1"/>
    </source>
</evidence>
<dbReference type="SUPFAM" id="SSF52374">
    <property type="entry name" value="Nucleotidylyl transferase"/>
    <property type="match status" value="1"/>
</dbReference>
<keyword evidence="8" id="KW-1185">Reference proteome</keyword>
<dbReference type="InterPro" id="IPR014729">
    <property type="entry name" value="Rossmann-like_a/b/a_fold"/>
</dbReference>
<evidence type="ECO:0000259" key="7">
    <source>
        <dbReference type="Pfam" id="PF00133"/>
    </source>
</evidence>
<reference evidence="9" key="1">
    <citation type="submission" date="2025-08" db="UniProtKB">
        <authorList>
            <consortium name="RefSeq"/>
        </authorList>
    </citation>
    <scope>IDENTIFICATION</scope>
    <source>
        <tissue evidence="9">Gonads</tissue>
    </source>
</reference>
<evidence type="ECO:0000256" key="5">
    <source>
        <dbReference type="ARBA" id="ARBA00022917"/>
    </source>
</evidence>
<dbReference type="InParanoid" id="A0A1S3HVM4"/>
<keyword evidence="2" id="KW-0436">Ligase</keyword>
<dbReference type="GO" id="GO:0004822">
    <property type="term" value="F:isoleucine-tRNA ligase activity"/>
    <property type="evidence" value="ECO:0007669"/>
    <property type="project" value="TreeGrafter"/>
</dbReference>
<dbReference type="PANTHER" id="PTHR42765">
    <property type="entry name" value="SOLEUCYL-TRNA SYNTHETASE"/>
    <property type="match status" value="1"/>
</dbReference>
<gene>
    <name evidence="9" type="primary">LOC106158585</name>
</gene>
<dbReference type="AlphaFoldDB" id="A0A1S3HVM4"/>
<dbReference type="Proteomes" id="UP000085678">
    <property type="component" value="Unplaced"/>
</dbReference>
<evidence type="ECO:0000313" key="8">
    <source>
        <dbReference type="Proteomes" id="UP000085678"/>
    </source>
</evidence>
<feature type="domain" description="Aminoacyl-tRNA synthetase class Ia" evidence="7">
    <location>
        <begin position="2"/>
        <end position="60"/>
    </location>
</feature>
<dbReference type="InterPro" id="IPR009008">
    <property type="entry name" value="Val/Leu/Ile-tRNA-synth_edit"/>
</dbReference>
<dbReference type="GO" id="GO:0005739">
    <property type="term" value="C:mitochondrion"/>
    <property type="evidence" value="ECO:0007669"/>
    <property type="project" value="TreeGrafter"/>
</dbReference>
<accession>A0A1S3HVM4</accession>